<dbReference type="AlphaFoldDB" id="A0AAV2GK00"/>
<name>A0AAV2GK00_9ROSI</name>
<gene>
    <name evidence="2" type="ORF">LTRI10_LOCUS50187</name>
</gene>
<dbReference type="EMBL" id="OZ034822">
    <property type="protein sequence ID" value="CAL1410791.1"/>
    <property type="molecule type" value="Genomic_DNA"/>
</dbReference>
<reference evidence="2 3" key="1">
    <citation type="submission" date="2024-04" db="EMBL/GenBank/DDBJ databases">
        <authorList>
            <person name="Fracassetti M."/>
        </authorList>
    </citation>
    <scope>NUCLEOTIDE SEQUENCE [LARGE SCALE GENOMIC DNA]</scope>
</reference>
<protein>
    <submittedName>
        <fullName evidence="2">Uncharacterized protein</fullName>
    </submittedName>
</protein>
<organism evidence="2 3">
    <name type="scientific">Linum trigynum</name>
    <dbReference type="NCBI Taxonomy" id="586398"/>
    <lineage>
        <taxon>Eukaryota</taxon>
        <taxon>Viridiplantae</taxon>
        <taxon>Streptophyta</taxon>
        <taxon>Embryophyta</taxon>
        <taxon>Tracheophyta</taxon>
        <taxon>Spermatophyta</taxon>
        <taxon>Magnoliopsida</taxon>
        <taxon>eudicotyledons</taxon>
        <taxon>Gunneridae</taxon>
        <taxon>Pentapetalae</taxon>
        <taxon>rosids</taxon>
        <taxon>fabids</taxon>
        <taxon>Malpighiales</taxon>
        <taxon>Linaceae</taxon>
        <taxon>Linum</taxon>
    </lineage>
</organism>
<evidence type="ECO:0000256" key="1">
    <source>
        <dbReference type="SAM" id="MobiDB-lite"/>
    </source>
</evidence>
<feature type="compositionally biased region" description="Polar residues" evidence="1">
    <location>
        <begin position="1"/>
        <end position="13"/>
    </location>
</feature>
<evidence type="ECO:0000313" key="3">
    <source>
        <dbReference type="Proteomes" id="UP001497516"/>
    </source>
</evidence>
<keyword evidence="3" id="KW-1185">Reference proteome</keyword>
<feature type="compositionally biased region" description="Basic and acidic residues" evidence="1">
    <location>
        <begin position="18"/>
        <end position="31"/>
    </location>
</feature>
<evidence type="ECO:0000313" key="2">
    <source>
        <dbReference type="EMBL" id="CAL1410791.1"/>
    </source>
</evidence>
<accession>A0AAV2GK00</accession>
<feature type="region of interest" description="Disordered" evidence="1">
    <location>
        <begin position="1"/>
        <end position="40"/>
    </location>
</feature>
<proteinExistence type="predicted"/>
<dbReference type="Proteomes" id="UP001497516">
    <property type="component" value="Chromosome 9"/>
</dbReference>
<sequence length="113" mass="12286">MPATLSSIHNRNGSHGRAIKENHSGAAVHEHTSRRRPPSSHAVLLECCSQVLLSIILPPFDPSPPLLCENTNNRVVIVPIAAVSLSIGPVLLLHQQISSKLTKALIFLLYLFN</sequence>